<dbReference type="PROSITE" id="PS51085">
    <property type="entry name" value="2FE2S_FER_2"/>
    <property type="match status" value="1"/>
</dbReference>
<dbReference type="AlphaFoldDB" id="A0A023D640"/>
<dbReference type="InterPro" id="IPR050415">
    <property type="entry name" value="MRET"/>
</dbReference>
<reference evidence="10" key="1">
    <citation type="journal article" date="2014" name="FEMS Microbiol. Lett.">
        <title>Draft Genomic DNA Sequence of the Facultatively Methylotrophic Bacterium Acidomonas methanolica type strain MB58.</title>
        <authorList>
            <person name="Higashiura N."/>
            <person name="Hadano H."/>
            <person name="Hirakawa H."/>
            <person name="Matsutani M."/>
            <person name="Takabe S."/>
            <person name="Matsushita K."/>
            <person name="Azuma Y."/>
        </authorList>
    </citation>
    <scope>NUCLEOTIDE SEQUENCE [LARGE SCALE GENOMIC DNA]</scope>
    <source>
        <strain evidence="10">MB58</strain>
    </source>
</reference>
<dbReference type="InterPro" id="IPR017927">
    <property type="entry name" value="FAD-bd_FR_type"/>
</dbReference>
<feature type="domain" description="2Fe-2S ferredoxin-type" evidence="7">
    <location>
        <begin position="233"/>
        <end position="318"/>
    </location>
</feature>
<keyword evidence="1" id="KW-0285">Flavoprotein</keyword>
<dbReference type="CDD" id="cd06185">
    <property type="entry name" value="PDR_like"/>
    <property type="match status" value="1"/>
</dbReference>
<dbReference type="InterPro" id="IPR017938">
    <property type="entry name" value="Riboflavin_synthase-like_b-brl"/>
</dbReference>
<dbReference type="PANTHER" id="PTHR47354:SF1">
    <property type="entry name" value="CARNITINE MONOOXYGENASE REDUCTASE SUBUNIT"/>
    <property type="match status" value="1"/>
</dbReference>
<accession>A0A023D640</accession>
<evidence type="ECO:0000259" key="8">
    <source>
        <dbReference type="PROSITE" id="PS51384"/>
    </source>
</evidence>
<comment type="caution">
    <text evidence="9">The sequence shown here is derived from an EMBL/GenBank/DDBJ whole genome shotgun (WGS) entry which is preliminary data.</text>
</comment>
<dbReference type="Gene3D" id="3.40.50.80">
    <property type="entry name" value="Nucleotide-binding domain of ferredoxin-NADP reductase (FNR) module"/>
    <property type="match status" value="1"/>
</dbReference>
<dbReference type="InterPro" id="IPR001041">
    <property type="entry name" value="2Fe-2S_ferredoxin-type"/>
</dbReference>
<dbReference type="InterPro" id="IPR039261">
    <property type="entry name" value="FNR_nucleotide-bd"/>
</dbReference>
<keyword evidence="9" id="KW-0808">Transferase</keyword>
<keyword evidence="2" id="KW-0001">2Fe-2S</keyword>
<dbReference type="Pfam" id="PF00111">
    <property type="entry name" value="Fer2"/>
    <property type="match status" value="1"/>
</dbReference>
<dbReference type="CDD" id="cd00207">
    <property type="entry name" value="fer2"/>
    <property type="match status" value="1"/>
</dbReference>
<evidence type="ECO:0000256" key="3">
    <source>
        <dbReference type="ARBA" id="ARBA00022723"/>
    </source>
</evidence>
<dbReference type="EMBL" id="BAND01000067">
    <property type="protein sequence ID" value="GAJ29564.1"/>
    <property type="molecule type" value="Genomic_DNA"/>
</dbReference>
<evidence type="ECO:0000313" key="9">
    <source>
        <dbReference type="EMBL" id="GAJ29564.1"/>
    </source>
</evidence>
<sequence>MTDPVLPMRVTRMARLTPRIVGITLEPTEGASLAPVVAGAHIDVHVPAGDGLIRQYSLTSPPGTHHAYEIAVLRESHSRGGSAWLHENLSTGDILNVGAPRVRFSLFEPAPHHVLIAGGIGIAPLWSFVQRLTQMGASWELHYAASGAEEAAFLAEIRERAAARLTTYFPVDAQARLSLDAVAATCRSDTHVYCCGPARMMEAFDRAFARLPDSQRHREHFTAVAAPATEGSFEVILAKSGGSVHVHAGQTILEAVRAAGICAPFSCAEGVCGMCETRVIEGIADHRDSVLTAEEQARGETMMICCSGAKTPRLVLDI</sequence>
<dbReference type="Gene3D" id="3.10.20.30">
    <property type="match status" value="1"/>
</dbReference>
<dbReference type="PANTHER" id="PTHR47354">
    <property type="entry name" value="NADH OXIDOREDUCTASE HCR"/>
    <property type="match status" value="1"/>
</dbReference>
<dbReference type="Pfam" id="PF00175">
    <property type="entry name" value="NAD_binding_1"/>
    <property type="match status" value="1"/>
</dbReference>
<dbReference type="GO" id="GO:0046872">
    <property type="term" value="F:metal ion binding"/>
    <property type="evidence" value="ECO:0007669"/>
    <property type="project" value="UniProtKB-KW"/>
</dbReference>
<protein>
    <submittedName>
        <fullName evidence="9">Vanillate O-demethylase oxidoreductase</fullName>
    </submittedName>
</protein>
<dbReference type="InterPro" id="IPR006058">
    <property type="entry name" value="2Fe2S_fd_BS"/>
</dbReference>
<evidence type="ECO:0000259" key="7">
    <source>
        <dbReference type="PROSITE" id="PS51085"/>
    </source>
</evidence>
<keyword evidence="6" id="KW-0411">Iron-sulfur</keyword>
<keyword evidence="5" id="KW-0408">Iron</keyword>
<dbReference type="SUPFAM" id="SSF52343">
    <property type="entry name" value="Ferredoxin reductase-like, C-terminal NADP-linked domain"/>
    <property type="match status" value="1"/>
</dbReference>
<gene>
    <name evidence="9" type="ORF">Amme_067_019</name>
</gene>
<dbReference type="GO" id="GO:0016491">
    <property type="term" value="F:oxidoreductase activity"/>
    <property type="evidence" value="ECO:0007669"/>
    <property type="project" value="UniProtKB-KW"/>
</dbReference>
<dbReference type="InterPro" id="IPR036010">
    <property type="entry name" value="2Fe-2S_ferredoxin-like_sf"/>
</dbReference>
<keyword evidence="4" id="KW-0560">Oxidoreductase</keyword>
<evidence type="ECO:0000256" key="6">
    <source>
        <dbReference type="ARBA" id="ARBA00023014"/>
    </source>
</evidence>
<dbReference type="Proteomes" id="UP000019760">
    <property type="component" value="Unassembled WGS sequence"/>
</dbReference>
<dbReference type="Gene3D" id="2.40.30.10">
    <property type="entry name" value="Translation factors"/>
    <property type="match status" value="1"/>
</dbReference>
<reference evidence="9 10" key="2">
    <citation type="journal article" date="2014" name="FEMS Microbiol. Lett.">
        <title>Draft genomic DNA sequence of the facultatively methylotrophic bacterium Acidomonas methanolica type strain MB58.</title>
        <authorList>
            <person name="Higashiura N."/>
            <person name="Hadano H."/>
            <person name="Hirakawa H."/>
            <person name="Matsutani M."/>
            <person name="Takabe S."/>
            <person name="Matsushita K."/>
            <person name="Azuma Y."/>
        </authorList>
    </citation>
    <scope>NUCLEOTIDE SEQUENCE [LARGE SCALE GENOMIC DNA]</scope>
    <source>
        <strain evidence="9 10">MB58</strain>
    </source>
</reference>
<dbReference type="PRINTS" id="PR00409">
    <property type="entry name" value="PHDIOXRDTASE"/>
</dbReference>
<dbReference type="SUPFAM" id="SSF63380">
    <property type="entry name" value="Riboflavin synthase domain-like"/>
    <property type="match status" value="1"/>
</dbReference>
<proteinExistence type="predicted"/>
<feature type="domain" description="FAD-binding FR-type" evidence="8">
    <location>
        <begin position="3"/>
        <end position="107"/>
    </location>
</feature>
<evidence type="ECO:0000256" key="2">
    <source>
        <dbReference type="ARBA" id="ARBA00022714"/>
    </source>
</evidence>
<organism evidence="9 10">
    <name type="scientific">Acidomonas methanolica NBRC 104435</name>
    <dbReference type="NCBI Taxonomy" id="1231351"/>
    <lineage>
        <taxon>Bacteria</taxon>
        <taxon>Pseudomonadati</taxon>
        <taxon>Pseudomonadota</taxon>
        <taxon>Alphaproteobacteria</taxon>
        <taxon>Acetobacterales</taxon>
        <taxon>Acetobacteraceae</taxon>
        <taxon>Acidomonas</taxon>
    </lineage>
</organism>
<dbReference type="RefSeq" id="WP_239641687.1">
    <property type="nucleotide sequence ID" value="NZ_BAND01000067.1"/>
</dbReference>
<dbReference type="PROSITE" id="PS51384">
    <property type="entry name" value="FAD_FR"/>
    <property type="match status" value="1"/>
</dbReference>
<dbReference type="InterPro" id="IPR001433">
    <property type="entry name" value="OxRdtase_FAD/NAD-bd"/>
</dbReference>
<dbReference type="GO" id="GO:0051537">
    <property type="term" value="F:2 iron, 2 sulfur cluster binding"/>
    <property type="evidence" value="ECO:0007669"/>
    <property type="project" value="UniProtKB-KW"/>
</dbReference>
<evidence type="ECO:0000313" key="10">
    <source>
        <dbReference type="Proteomes" id="UP000019760"/>
    </source>
</evidence>
<keyword evidence="9" id="KW-0489">Methyltransferase</keyword>
<keyword evidence="10" id="KW-1185">Reference proteome</keyword>
<keyword evidence="3" id="KW-0479">Metal-binding</keyword>
<dbReference type="InterPro" id="IPR012675">
    <property type="entry name" value="Beta-grasp_dom_sf"/>
</dbReference>
<dbReference type="PROSITE" id="PS00197">
    <property type="entry name" value="2FE2S_FER_1"/>
    <property type="match status" value="1"/>
</dbReference>
<evidence type="ECO:0000256" key="1">
    <source>
        <dbReference type="ARBA" id="ARBA00022630"/>
    </source>
</evidence>
<evidence type="ECO:0000256" key="5">
    <source>
        <dbReference type="ARBA" id="ARBA00023004"/>
    </source>
</evidence>
<dbReference type="SUPFAM" id="SSF54292">
    <property type="entry name" value="2Fe-2S ferredoxin-like"/>
    <property type="match status" value="1"/>
</dbReference>
<name>A0A023D640_ACIMT</name>
<dbReference type="GO" id="GO:0032259">
    <property type="term" value="P:methylation"/>
    <property type="evidence" value="ECO:0007669"/>
    <property type="project" value="UniProtKB-KW"/>
</dbReference>
<evidence type="ECO:0000256" key="4">
    <source>
        <dbReference type="ARBA" id="ARBA00023002"/>
    </source>
</evidence>
<dbReference type="GO" id="GO:0008168">
    <property type="term" value="F:methyltransferase activity"/>
    <property type="evidence" value="ECO:0007669"/>
    <property type="project" value="UniProtKB-KW"/>
</dbReference>